<dbReference type="GO" id="GO:0003723">
    <property type="term" value="F:RNA binding"/>
    <property type="evidence" value="ECO:0007669"/>
    <property type="project" value="UniProtKB-UniRule"/>
</dbReference>
<organism evidence="5 6">
    <name type="scientific">Apiotrichum porosum</name>
    <dbReference type="NCBI Taxonomy" id="105984"/>
    <lineage>
        <taxon>Eukaryota</taxon>
        <taxon>Fungi</taxon>
        <taxon>Dikarya</taxon>
        <taxon>Basidiomycota</taxon>
        <taxon>Agaricomycotina</taxon>
        <taxon>Tremellomycetes</taxon>
        <taxon>Trichosporonales</taxon>
        <taxon>Trichosporonaceae</taxon>
        <taxon>Apiotrichum</taxon>
    </lineage>
</organism>
<dbReference type="Proteomes" id="UP000279236">
    <property type="component" value="Unassembled WGS sequence"/>
</dbReference>
<comment type="caution">
    <text evidence="5">The sequence shown here is derived from an EMBL/GenBank/DDBJ whole genome shotgun (WGS) entry which is preliminary data.</text>
</comment>
<dbReference type="STRING" id="105984.A0A427XHT4"/>
<dbReference type="InterPro" id="IPR007201">
    <property type="entry name" value="Mei2-like_Rrm_C"/>
</dbReference>
<feature type="region of interest" description="Disordered" evidence="3">
    <location>
        <begin position="667"/>
        <end position="688"/>
    </location>
</feature>
<dbReference type="InterPro" id="IPR012677">
    <property type="entry name" value="Nucleotide-bd_a/b_plait_sf"/>
</dbReference>
<evidence type="ECO:0000259" key="4">
    <source>
        <dbReference type="PROSITE" id="PS50102"/>
    </source>
</evidence>
<evidence type="ECO:0000256" key="1">
    <source>
        <dbReference type="ARBA" id="ARBA00022884"/>
    </source>
</evidence>
<dbReference type="SUPFAM" id="SSF54928">
    <property type="entry name" value="RNA-binding domain, RBD"/>
    <property type="match status" value="1"/>
</dbReference>
<feature type="region of interest" description="Disordered" evidence="3">
    <location>
        <begin position="384"/>
        <end position="412"/>
    </location>
</feature>
<keyword evidence="1 2" id="KW-0694">RNA-binding</keyword>
<sequence length="688" mass="75360">MTAPASPPLSTSHASTPSPTLEEGRRHQVPSTLVTTSTGPKVSSSPLTTLEMAKSTDTGSPVKPIPTLDPRSTVFKPLRPIETPAAKVSTQWDSVTKDLAANGDQFVRGTPPRARLSLQSAASTVIDTPRSQRSLDVHTPSTDLTWASSAFTGRTLFTPPSNLGFDSPRNNLGAPMAFKTDAPAQEELGRFLMINNVPRGANGEDIRQIIKNIAPYRAIIVKHLRTKGWVYEKLQVSSIRFGANDPLVQLHCSTISSDVVRQITGSGEEWDQVWQASEATVRVQIHGPHGVSIVGMEKCLSTIGDLKTFAPHDASGKSFSAEYYDTRRAADAIRVLNNQAIEDGVLSVRYASDDPFQSEPLGGRRDYQSPSAYTLGSAAYSHSRTSSGAYLPPSSNNPTFNASEPSSPSARHDLASRFDGLRVQSDVSQVRNALAWAPPTGPEVDDMYPHEAPPKVSPISRHLSDPGALQGMLNQMDHNARARRRQSVGWSTPDRQAIPPENRVFPERIVAGFDTRTTVMVKDVPNKLSRQELINILSEVVPNEFDFVYLRFDFNNHCNVGYAFVNFTSVKALYTFIQSKVGKKWNMFSSEKVLQVSYANIQGKVSLVNKFRNSAVMDVIEEWRPQIFYSNGALKGKPEPFPEADNPSARNRSTAARLSFLSGSVTRESLSNDPSAYDYSASSSHHGF</sequence>
<feature type="domain" description="RRM" evidence="4">
    <location>
        <begin position="517"/>
        <end position="601"/>
    </location>
</feature>
<dbReference type="CDD" id="cd12532">
    <property type="entry name" value="RRM3_MEI2_fungi"/>
    <property type="match status" value="1"/>
</dbReference>
<evidence type="ECO:0000313" key="5">
    <source>
        <dbReference type="EMBL" id="RSH78323.1"/>
    </source>
</evidence>
<dbReference type="PANTHER" id="PTHR23189">
    <property type="entry name" value="RNA RECOGNITION MOTIF-CONTAINING"/>
    <property type="match status" value="1"/>
</dbReference>
<dbReference type="Gene3D" id="3.30.70.330">
    <property type="match status" value="1"/>
</dbReference>
<feature type="compositionally biased region" description="Polar residues" evidence="3">
    <location>
        <begin position="29"/>
        <end position="48"/>
    </location>
</feature>
<evidence type="ECO:0000313" key="6">
    <source>
        <dbReference type="Proteomes" id="UP000279236"/>
    </source>
</evidence>
<keyword evidence="6" id="KW-1185">Reference proteome</keyword>
<dbReference type="InterPro" id="IPR000504">
    <property type="entry name" value="RRM_dom"/>
</dbReference>
<dbReference type="PROSITE" id="PS50102">
    <property type="entry name" value="RRM"/>
    <property type="match status" value="1"/>
</dbReference>
<accession>A0A427XHT4</accession>
<evidence type="ECO:0000256" key="3">
    <source>
        <dbReference type="SAM" id="MobiDB-lite"/>
    </source>
</evidence>
<dbReference type="RefSeq" id="XP_028473470.1">
    <property type="nucleotide sequence ID" value="XM_028617792.1"/>
</dbReference>
<reference evidence="5 6" key="1">
    <citation type="submission" date="2018-11" db="EMBL/GenBank/DDBJ databases">
        <title>Genome sequence of Apiotrichum porosum DSM 27194.</title>
        <authorList>
            <person name="Aliyu H."/>
            <person name="Gorte O."/>
            <person name="Ochsenreither K."/>
        </authorList>
    </citation>
    <scope>NUCLEOTIDE SEQUENCE [LARGE SCALE GENOMIC DNA]</scope>
    <source>
        <strain evidence="5 6">DSM 27194</strain>
    </source>
</reference>
<dbReference type="Pfam" id="PF04059">
    <property type="entry name" value="RRM_2"/>
    <property type="match status" value="1"/>
</dbReference>
<dbReference type="OrthoDB" id="417481at2759"/>
<feature type="compositionally biased region" description="Low complexity" evidence="3">
    <location>
        <begin position="671"/>
        <end position="688"/>
    </location>
</feature>
<dbReference type="InterPro" id="IPR035979">
    <property type="entry name" value="RBD_domain_sf"/>
</dbReference>
<name>A0A427XHT4_9TREE</name>
<feature type="region of interest" description="Disordered" evidence="3">
    <location>
        <begin position="1"/>
        <end position="74"/>
    </location>
</feature>
<feature type="compositionally biased region" description="Polar residues" evidence="3">
    <location>
        <begin position="8"/>
        <end position="19"/>
    </location>
</feature>
<gene>
    <name evidence="5" type="ORF">EHS24_002042</name>
</gene>
<dbReference type="InterPro" id="IPR034862">
    <property type="entry name" value="Fungal_Mei2-like_RRM3"/>
</dbReference>
<dbReference type="EMBL" id="RSCE01000012">
    <property type="protein sequence ID" value="RSH78323.1"/>
    <property type="molecule type" value="Genomic_DNA"/>
</dbReference>
<evidence type="ECO:0000256" key="2">
    <source>
        <dbReference type="PROSITE-ProRule" id="PRU00176"/>
    </source>
</evidence>
<feature type="compositionally biased region" description="Polar residues" evidence="3">
    <location>
        <begin position="384"/>
        <end position="409"/>
    </location>
</feature>
<proteinExistence type="predicted"/>
<protein>
    <recommendedName>
        <fullName evidence="4">RRM domain-containing protein</fullName>
    </recommendedName>
</protein>
<dbReference type="AlphaFoldDB" id="A0A427XHT4"/>
<dbReference type="GeneID" id="39586585"/>